<evidence type="ECO:0000313" key="4">
    <source>
        <dbReference type="EMBL" id="CAF1163928.1"/>
    </source>
</evidence>
<dbReference type="EMBL" id="CAJOAZ010011331">
    <property type="protein sequence ID" value="CAF4235511.1"/>
    <property type="molecule type" value="Genomic_DNA"/>
</dbReference>
<reference evidence="5" key="1">
    <citation type="submission" date="2021-02" db="EMBL/GenBank/DDBJ databases">
        <authorList>
            <person name="Nowell W R."/>
        </authorList>
    </citation>
    <scope>NUCLEOTIDE SEQUENCE</scope>
</reference>
<dbReference type="Gene3D" id="2.60.40.380">
    <property type="entry name" value="Purple acid phosphatase-like, N-terminal"/>
    <property type="match status" value="1"/>
</dbReference>
<dbReference type="GO" id="GO:0046872">
    <property type="term" value="F:metal ion binding"/>
    <property type="evidence" value="ECO:0007669"/>
    <property type="project" value="InterPro"/>
</dbReference>
<dbReference type="AlphaFoldDB" id="A0A820DQ48"/>
<evidence type="ECO:0000313" key="5">
    <source>
        <dbReference type="EMBL" id="CAF4235511.1"/>
    </source>
</evidence>
<evidence type="ECO:0000256" key="1">
    <source>
        <dbReference type="ARBA" id="ARBA00022729"/>
    </source>
</evidence>
<proteinExistence type="predicted"/>
<evidence type="ECO:0000256" key="2">
    <source>
        <dbReference type="SAM" id="SignalP"/>
    </source>
</evidence>
<dbReference type="SUPFAM" id="SSF49363">
    <property type="entry name" value="Purple acid phosphatase, N-terminal domain"/>
    <property type="match status" value="1"/>
</dbReference>
<evidence type="ECO:0000313" key="6">
    <source>
        <dbReference type="Proteomes" id="UP000663844"/>
    </source>
</evidence>
<dbReference type="GO" id="GO:0003993">
    <property type="term" value="F:acid phosphatase activity"/>
    <property type="evidence" value="ECO:0007669"/>
    <property type="project" value="InterPro"/>
</dbReference>
<evidence type="ECO:0000259" key="3">
    <source>
        <dbReference type="Pfam" id="PF16656"/>
    </source>
</evidence>
<sequence length="196" mass="21508">MVKCIFLLLLGLIPSITGFDFCFIKLAPDQIRLASAGDTGVNVGWHIRTSLLNFSNPLSNPIVMFDTSPTKLTSKSVYIKSSSYEKNIELGVSWFYSVELQGLKSFTMYYYQIVGSGCVLSSSILNFTSAPLLGDQSRPVRIATYGDLGVDGLIGTYTNGPCLFEQALNALQTKLSEIDFFLHHGDICYADNSCIV</sequence>
<organism evidence="5 6">
    <name type="scientific">Adineta steineri</name>
    <dbReference type="NCBI Taxonomy" id="433720"/>
    <lineage>
        <taxon>Eukaryota</taxon>
        <taxon>Metazoa</taxon>
        <taxon>Spiralia</taxon>
        <taxon>Gnathifera</taxon>
        <taxon>Rotifera</taxon>
        <taxon>Eurotatoria</taxon>
        <taxon>Bdelloidea</taxon>
        <taxon>Adinetida</taxon>
        <taxon>Adinetidae</taxon>
        <taxon>Adineta</taxon>
    </lineage>
</organism>
<dbReference type="Pfam" id="PF16656">
    <property type="entry name" value="Pur_ac_phosph_N"/>
    <property type="match status" value="1"/>
</dbReference>
<name>A0A820DQ48_9BILA</name>
<keyword evidence="1 2" id="KW-0732">Signal</keyword>
<dbReference type="EMBL" id="CAJNOG010000310">
    <property type="protein sequence ID" value="CAF1163928.1"/>
    <property type="molecule type" value="Genomic_DNA"/>
</dbReference>
<comment type="caution">
    <text evidence="5">The sequence shown here is derived from an EMBL/GenBank/DDBJ whole genome shotgun (WGS) entry which is preliminary data.</text>
</comment>
<dbReference type="InterPro" id="IPR015914">
    <property type="entry name" value="PAPs_N"/>
</dbReference>
<feature type="chain" id="PRO_5035620901" description="Purple acid phosphatase N-terminal domain-containing protein" evidence="2">
    <location>
        <begin position="19"/>
        <end position="196"/>
    </location>
</feature>
<dbReference type="InterPro" id="IPR039331">
    <property type="entry name" value="PAPs-like"/>
</dbReference>
<dbReference type="PANTHER" id="PTHR22953:SF153">
    <property type="entry name" value="PURPLE ACID PHOSPHATASE"/>
    <property type="match status" value="1"/>
</dbReference>
<dbReference type="Proteomes" id="UP000663845">
    <property type="component" value="Unassembled WGS sequence"/>
</dbReference>
<feature type="signal peptide" evidence="2">
    <location>
        <begin position="1"/>
        <end position="18"/>
    </location>
</feature>
<accession>A0A820DQ48</accession>
<dbReference type="Proteomes" id="UP000663844">
    <property type="component" value="Unassembled WGS sequence"/>
</dbReference>
<dbReference type="PANTHER" id="PTHR22953">
    <property type="entry name" value="ACID PHOSPHATASE RELATED"/>
    <property type="match status" value="1"/>
</dbReference>
<dbReference type="InterPro" id="IPR008963">
    <property type="entry name" value="Purple_acid_Pase-like_N"/>
</dbReference>
<feature type="domain" description="Purple acid phosphatase N-terminal" evidence="3">
    <location>
        <begin position="28"/>
        <end position="128"/>
    </location>
</feature>
<gene>
    <name evidence="4" type="ORF">JYZ213_LOCUS24813</name>
    <name evidence="5" type="ORF">OXD698_LOCUS42635</name>
</gene>
<feature type="non-terminal residue" evidence="5">
    <location>
        <position position="196"/>
    </location>
</feature>
<protein>
    <recommendedName>
        <fullName evidence="3">Purple acid phosphatase N-terminal domain-containing protein</fullName>
    </recommendedName>
</protein>